<dbReference type="OrthoDB" id="10264505at2759"/>
<evidence type="ECO:0000313" key="3">
    <source>
        <dbReference type="EMBL" id="CAE7911969.1"/>
    </source>
</evidence>
<comment type="similarity">
    <text evidence="1">Belongs to the protein disulfide isomerase family.</text>
</comment>
<dbReference type="Pfam" id="PF00085">
    <property type="entry name" value="Thioredoxin"/>
    <property type="match status" value="1"/>
</dbReference>
<dbReference type="EMBL" id="CAJNJA010074294">
    <property type="protein sequence ID" value="CAE7911969.1"/>
    <property type="molecule type" value="Genomic_DNA"/>
</dbReference>
<dbReference type="AlphaFoldDB" id="A0A813BRM1"/>
<proteinExistence type="inferred from homology"/>
<comment type="caution">
    <text evidence="3">The sequence shown here is derived from an EMBL/GenBank/DDBJ whole genome shotgun (WGS) entry which is preliminary data.</text>
</comment>
<feature type="domain" description="Thioredoxin" evidence="2">
    <location>
        <begin position="60"/>
        <end position="162"/>
    </location>
</feature>
<dbReference type="GO" id="GO:0034976">
    <property type="term" value="P:response to endoplasmic reticulum stress"/>
    <property type="evidence" value="ECO:0007669"/>
    <property type="project" value="TreeGrafter"/>
</dbReference>
<reference evidence="3" key="1">
    <citation type="submission" date="2021-02" db="EMBL/GenBank/DDBJ databases">
        <authorList>
            <person name="Dougan E. K."/>
            <person name="Rhodes N."/>
            <person name="Thang M."/>
            <person name="Chan C."/>
        </authorList>
    </citation>
    <scope>NUCLEOTIDE SEQUENCE</scope>
</reference>
<organism evidence="3 4">
    <name type="scientific">Symbiodinium necroappetens</name>
    <dbReference type="NCBI Taxonomy" id="1628268"/>
    <lineage>
        <taxon>Eukaryota</taxon>
        <taxon>Sar</taxon>
        <taxon>Alveolata</taxon>
        <taxon>Dinophyceae</taxon>
        <taxon>Suessiales</taxon>
        <taxon>Symbiodiniaceae</taxon>
        <taxon>Symbiodinium</taxon>
    </lineage>
</organism>
<protein>
    <submittedName>
        <fullName evidence="3">PdiA protein</fullName>
    </submittedName>
</protein>
<name>A0A813BRM1_9DINO</name>
<dbReference type="InterPro" id="IPR036249">
    <property type="entry name" value="Thioredoxin-like_sf"/>
</dbReference>
<sequence length="184" mass="21232">VVQLHQPRGVWLCRNSECERRGRQTRNSSTSRTCWKCKTDRRKSGVPPPENPNPKTGLFTVVADTFEEVVKQSDAHVFIDCTADWCGPSVVVKPFIYQLAKITQRLDEIRVAMMDTVENMVDPDLFPEPYIPNMKLFLRDKKDGPIKFDGVRTLEGMIRFIEEHTGVQLAKKLQEKLLDMIYMC</sequence>
<evidence type="ECO:0000259" key="2">
    <source>
        <dbReference type="Pfam" id="PF00085"/>
    </source>
</evidence>
<keyword evidence="4" id="KW-1185">Reference proteome</keyword>
<dbReference type="Proteomes" id="UP000601435">
    <property type="component" value="Unassembled WGS sequence"/>
</dbReference>
<dbReference type="GO" id="GO:0005783">
    <property type="term" value="C:endoplasmic reticulum"/>
    <property type="evidence" value="ECO:0007669"/>
    <property type="project" value="TreeGrafter"/>
</dbReference>
<evidence type="ECO:0000313" key="4">
    <source>
        <dbReference type="Proteomes" id="UP000601435"/>
    </source>
</evidence>
<evidence type="ECO:0000256" key="1">
    <source>
        <dbReference type="ARBA" id="ARBA00006347"/>
    </source>
</evidence>
<dbReference type="Gene3D" id="3.40.30.10">
    <property type="entry name" value="Glutaredoxin"/>
    <property type="match status" value="1"/>
</dbReference>
<dbReference type="PANTHER" id="PTHR18929">
    <property type="entry name" value="PROTEIN DISULFIDE ISOMERASE"/>
    <property type="match status" value="1"/>
</dbReference>
<dbReference type="InterPro" id="IPR013766">
    <property type="entry name" value="Thioredoxin_domain"/>
</dbReference>
<gene>
    <name evidence="3" type="primary">pdiA</name>
    <name evidence="3" type="ORF">SNEC2469_LOCUS31114</name>
</gene>
<dbReference type="GO" id="GO:0003756">
    <property type="term" value="F:protein disulfide isomerase activity"/>
    <property type="evidence" value="ECO:0007669"/>
    <property type="project" value="TreeGrafter"/>
</dbReference>
<accession>A0A813BRM1</accession>
<dbReference type="PANTHER" id="PTHR18929:SF218">
    <property type="entry name" value="PROTEIN DISULFIDE-ISOMERASE 5-2"/>
    <property type="match status" value="1"/>
</dbReference>
<dbReference type="SUPFAM" id="SSF52833">
    <property type="entry name" value="Thioredoxin-like"/>
    <property type="match status" value="1"/>
</dbReference>
<dbReference type="GO" id="GO:0006457">
    <property type="term" value="P:protein folding"/>
    <property type="evidence" value="ECO:0007669"/>
    <property type="project" value="TreeGrafter"/>
</dbReference>
<feature type="non-terminal residue" evidence="3">
    <location>
        <position position="1"/>
    </location>
</feature>